<evidence type="ECO:0000256" key="2">
    <source>
        <dbReference type="SAM" id="Phobius"/>
    </source>
</evidence>
<gene>
    <name evidence="3" type="ordered locus">SGR_5999</name>
</gene>
<feature type="transmembrane region" description="Helical" evidence="2">
    <location>
        <begin position="810"/>
        <end position="831"/>
    </location>
</feature>
<feature type="transmembrane region" description="Helical" evidence="2">
    <location>
        <begin position="166"/>
        <end position="186"/>
    </location>
</feature>
<feature type="transmembrane region" description="Helical" evidence="2">
    <location>
        <begin position="584"/>
        <end position="601"/>
    </location>
</feature>
<protein>
    <submittedName>
        <fullName evidence="3">Uncharacterized protein</fullName>
    </submittedName>
</protein>
<evidence type="ECO:0000256" key="1">
    <source>
        <dbReference type="SAM" id="MobiDB-lite"/>
    </source>
</evidence>
<proteinExistence type="predicted"/>
<evidence type="ECO:0000313" key="4">
    <source>
        <dbReference type="Proteomes" id="UP000001685"/>
    </source>
</evidence>
<feature type="transmembrane region" description="Helical" evidence="2">
    <location>
        <begin position="501"/>
        <end position="521"/>
    </location>
</feature>
<feature type="compositionally biased region" description="Gly residues" evidence="1">
    <location>
        <begin position="482"/>
        <end position="492"/>
    </location>
</feature>
<evidence type="ECO:0000313" key="3">
    <source>
        <dbReference type="EMBL" id="BAG22828.1"/>
    </source>
</evidence>
<keyword evidence="2" id="KW-0472">Membrane</keyword>
<sequence>MEHVPPPAEELARLDRELAELDARRAQLLTRRAWLLAALRPTVPTAAPGWNPSGWGAPPGTPAQPWGQVPKRPSAPRGAQNVLLTLGGLLLTVAAIAFTLVSWGSMGIGGRSAVLAAVTLGALAAPAVLLRRGLAATAEALAALALVLTLLDVYAVHAVAAPDTDGLGFTALASAVLAALWTAYGLALGKLRLPLPAAVVLAQWPLLFWAWAVGAPAPVVGWALLATAVLDGAIALWGKGAGVRVTACVGGAVMGFSALMVGLALSLTAPGPLGAVAPGVLLLTASAAAVAGAWRAPKGFARTGGAVAGLAAVAAVGGVPAAALPAGWRVLAYLLCGLALTAVVRSRLPGHAARGVLAASGAVVAGALVWALPPLAAVLLGPVTVLSDVWAGTPDGFRSALGSTLPWSELAAAPVVLALVAGLLGAAYRWWPSVVRLAAPLAGPTTADAGPPAAPAAGAPGTDAPGAAGGAAPWPGWSGWSGRPGAGAGGRGRPSAATLRGVVGAGAVALGWGALLLAGALLDVPHALALAGETALVGVLLALAVRGGGAERGATAMPVTALVASVAGAVSAGLLSLASEGASYAVFGALAALFAGAALRAGAGVPRAVFAVAAVVWGTVITGLAGRSLGLAPHEAAPLMLLVPALTVLLGARLRRNPVALPVELTGALGALVAVGLAVSDAPFLALVLALCGVLAAGTAVRPERRPVAGYLAATLFVLATWVRLAASEVSFPEAYTLPVTVPALLVGAARRRRDPEASSWTAYGPGLAATLLPSLAVAWTDPDWLRPLLLGTAALVITLLGARHRLQALLLLGGTVLALVGLHELAPYVVQVAGALPRWLPPALAGLLLLVVGATYEQRLRDARRLKDALGRMR</sequence>
<dbReference type="NCBIfam" id="NF047321">
    <property type="entry name" value="SCO7613_CTERM"/>
    <property type="match status" value="1"/>
</dbReference>
<feature type="region of interest" description="Disordered" evidence="1">
    <location>
        <begin position="47"/>
        <end position="74"/>
    </location>
</feature>
<feature type="transmembrane region" description="Helical" evidence="2">
    <location>
        <begin position="273"/>
        <end position="294"/>
    </location>
</feature>
<feature type="transmembrane region" description="Helical" evidence="2">
    <location>
        <begin position="659"/>
        <end position="678"/>
    </location>
</feature>
<keyword evidence="2" id="KW-0812">Transmembrane</keyword>
<feature type="transmembrane region" description="Helical" evidence="2">
    <location>
        <begin position="219"/>
        <end position="238"/>
    </location>
</feature>
<dbReference type="InterPro" id="IPR058062">
    <property type="entry name" value="SCO7613_C"/>
</dbReference>
<dbReference type="KEGG" id="sgr:SGR_5999"/>
<feature type="transmembrane region" description="Helical" evidence="2">
    <location>
        <begin position="557"/>
        <end position="578"/>
    </location>
</feature>
<accession>B1W3E6</accession>
<feature type="transmembrane region" description="Helical" evidence="2">
    <location>
        <begin position="708"/>
        <end position="727"/>
    </location>
</feature>
<dbReference type="PATRIC" id="fig|455632.4.peg.6150"/>
<feature type="transmembrane region" description="Helical" evidence="2">
    <location>
        <begin position="82"/>
        <end position="103"/>
    </location>
</feature>
<dbReference type="AlphaFoldDB" id="B1W3E6"/>
<feature type="compositionally biased region" description="Low complexity" evidence="1">
    <location>
        <begin position="448"/>
        <end position="481"/>
    </location>
</feature>
<feature type="transmembrane region" description="Helical" evidence="2">
    <location>
        <begin position="636"/>
        <end position="652"/>
    </location>
</feature>
<feature type="transmembrane region" description="Helical" evidence="2">
    <location>
        <begin position="245"/>
        <end position="267"/>
    </location>
</feature>
<feature type="transmembrane region" description="Helical" evidence="2">
    <location>
        <begin position="837"/>
        <end position="857"/>
    </location>
</feature>
<feature type="transmembrane region" description="Helical" evidence="2">
    <location>
        <begin position="193"/>
        <end position="213"/>
    </location>
</feature>
<reference evidence="4" key="1">
    <citation type="journal article" date="2008" name="J. Bacteriol.">
        <title>Genome sequence of the streptomycin-producing microorganism Streptomyces griseus IFO 13350.</title>
        <authorList>
            <person name="Ohnishi Y."/>
            <person name="Ishikawa J."/>
            <person name="Hara H."/>
            <person name="Suzuki H."/>
            <person name="Ikenoya M."/>
            <person name="Ikeda H."/>
            <person name="Yamashita A."/>
            <person name="Hattori M."/>
            <person name="Horinouchi S."/>
        </authorList>
    </citation>
    <scope>NUCLEOTIDE SEQUENCE [LARGE SCALE GENOMIC DNA]</scope>
    <source>
        <strain evidence="4">JCM 4626 / NBRC 13350</strain>
    </source>
</reference>
<dbReference type="eggNOG" id="COG3087">
    <property type="taxonomic scope" value="Bacteria"/>
</dbReference>
<feature type="transmembrane region" description="Helical" evidence="2">
    <location>
        <begin position="684"/>
        <end position="701"/>
    </location>
</feature>
<feature type="region of interest" description="Disordered" evidence="1">
    <location>
        <begin position="448"/>
        <end position="492"/>
    </location>
</feature>
<dbReference type="Proteomes" id="UP000001685">
    <property type="component" value="Chromosome"/>
</dbReference>
<name>B1W3E6_STRGG</name>
<dbReference type="HOGENOM" id="CLU_315898_0_0_11"/>
<feature type="transmembrane region" description="Helical" evidence="2">
    <location>
        <begin position="608"/>
        <end position="630"/>
    </location>
</feature>
<feature type="transmembrane region" description="Helical" evidence="2">
    <location>
        <begin position="109"/>
        <end position="129"/>
    </location>
</feature>
<dbReference type="RefSeq" id="WP_012381663.1">
    <property type="nucleotide sequence ID" value="NC_010572.1"/>
</dbReference>
<feature type="transmembrane region" description="Helical" evidence="2">
    <location>
        <begin position="411"/>
        <end position="431"/>
    </location>
</feature>
<organism evidence="3 4">
    <name type="scientific">Streptomyces griseus subsp. griseus (strain JCM 4626 / CBS 651.72 / NBRC 13350 / KCC S-0626 / ISP 5235)</name>
    <dbReference type="NCBI Taxonomy" id="455632"/>
    <lineage>
        <taxon>Bacteria</taxon>
        <taxon>Bacillati</taxon>
        <taxon>Actinomycetota</taxon>
        <taxon>Actinomycetes</taxon>
        <taxon>Kitasatosporales</taxon>
        <taxon>Streptomycetaceae</taxon>
        <taxon>Streptomyces</taxon>
    </lineage>
</organism>
<feature type="transmembrane region" description="Helical" evidence="2">
    <location>
        <begin position="330"/>
        <end position="348"/>
    </location>
</feature>
<feature type="transmembrane region" description="Helical" evidence="2">
    <location>
        <begin position="141"/>
        <end position="160"/>
    </location>
</feature>
<keyword evidence="2" id="KW-1133">Transmembrane helix</keyword>
<feature type="transmembrane region" description="Helical" evidence="2">
    <location>
        <begin position="527"/>
        <end position="545"/>
    </location>
</feature>
<feature type="transmembrane region" description="Helical" evidence="2">
    <location>
        <begin position="306"/>
        <end position="324"/>
    </location>
</feature>
<dbReference type="EMBL" id="AP009493">
    <property type="protein sequence ID" value="BAG22828.1"/>
    <property type="molecule type" value="Genomic_DNA"/>
</dbReference>
<feature type="transmembrane region" description="Helical" evidence="2">
    <location>
        <begin position="355"/>
        <end position="380"/>
    </location>
</feature>
<feature type="transmembrane region" description="Helical" evidence="2">
    <location>
        <begin position="785"/>
        <end position="803"/>
    </location>
</feature>